<accession>A0A6J4VR87</accession>
<protein>
    <submittedName>
        <fullName evidence="1">Uncharacterized protein</fullName>
    </submittedName>
</protein>
<name>A0A6J4VR87_9BACT</name>
<proteinExistence type="predicted"/>
<dbReference type="EMBL" id="CADCWN010000303">
    <property type="protein sequence ID" value="CAA9585767.1"/>
    <property type="molecule type" value="Genomic_DNA"/>
</dbReference>
<evidence type="ECO:0000313" key="1">
    <source>
        <dbReference type="EMBL" id="CAA9585767.1"/>
    </source>
</evidence>
<reference evidence="1" key="1">
    <citation type="submission" date="2020-02" db="EMBL/GenBank/DDBJ databases">
        <authorList>
            <person name="Meier V. D."/>
        </authorList>
    </citation>
    <scope>NUCLEOTIDE SEQUENCE</scope>
    <source>
        <strain evidence="1">AVDCRST_MAG18</strain>
    </source>
</reference>
<dbReference type="AlphaFoldDB" id="A0A6J4VR87"/>
<gene>
    <name evidence="1" type="ORF">AVDCRST_MAG18-3804</name>
</gene>
<organism evidence="1">
    <name type="scientific">uncultured Thermomicrobiales bacterium</name>
    <dbReference type="NCBI Taxonomy" id="1645740"/>
    <lineage>
        <taxon>Bacteria</taxon>
        <taxon>Pseudomonadati</taxon>
        <taxon>Thermomicrobiota</taxon>
        <taxon>Thermomicrobia</taxon>
        <taxon>Thermomicrobiales</taxon>
        <taxon>environmental samples</taxon>
    </lineage>
</organism>
<sequence>MGSLLTSRPPWGVVSRQSSVVSVSHPHHIERQTYNLGKRSLTTDD</sequence>